<name>V4TW05_CITCL</name>
<keyword evidence="3" id="KW-0653">Protein transport</keyword>
<dbReference type="InterPro" id="IPR032413">
    <property type="entry name" value="Arm_3"/>
</dbReference>
<dbReference type="STRING" id="85681.V4TW05"/>
<accession>V4TW05</accession>
<dbReference type="KEGG" id="cic:CICLE_v10024656mg"/>
<dbReference type="AlphaFoldDB" id="V4TW05"/>
<dbReference type="Gene3D" id="1.25.10.10">
    <property type="entry name" value="Leucine-rich Repeat Variant"/>
    <property type="match status" value="1"/>
</dbReference>
<dbReference type="InterPro" id="IPR011989">
    <property type="entry name" value="ARM-like"/>
</dbReference>
<organism evidence="4 5">
    <name type="scientific">Citrus clementina</name>
    <name type="common">Clementine</name>
    <name type="synonym">Citrus deliciosa x Citrus sinensis</name>
    <dbReference type="NCBI Taxonomy" id="85681"/>
    <lineage>
        <taxon>Eukaryota</taxon>
        <taxon>Viridiplantae</taxon>
        <taxon>Streptophyta</taxon>
        <taxon>Embryophyta</taxon>
        <taxon>Tracheophyta</taxon>
        <taxon>Spermatophyta</taxon>
        <taxon>Magnoliopsida</taxon>
        <taxon>eudicotyledons</taxon>
        <taxon>Gunneridae</taxon>
        <taxon>Pentapetalae</taxon>
        <taxon>rosids</taxon>
        <taxon>malvids</taxon>
        <taxon>Sapindales</taxon>
        <taxon>Rutaceae</taxon>
        <taxon>Aurantioideae</taxon>
        <taxon>Citrus</taxon>
    </lineage>
</organism>
<dbReference type="OMA" id="YPRIVIV"/>
<reference evidence="4 5" key="1">
    <citation type="submission" date="2013-10" db="EMBL/GenBank/DDBJ databases">
        <authorList>
            <consortium name="International Citrus Genome Consortium"/>
            <person name="Jenkins J."/>
            <person name="Schmutz J."/>
            <person name="Prochnik S."/>
            <person name="Rokhsar D."/>
            <person name="Gmitter F."/>
            <person name="Ollitrault P."/>
            <person name="Machado M."/>
            <person name="Talon M."/>
            <person name="Wincker P."/>
            <person name="Jaillon O."/>
            <person name="Morgante M."/>
        </authorList>
    </citation>
    <scope>NUCLEOTIDE SEQUENCE</scope>
    <source>
        <strain evidence="5">cv. Clemenules</strain>
    </source>
</reference>
<dbReference type="Proteomes" id="UP000030687">
    <property type="component" value="Unassembled WGS sequence"/>
</dbReference>
<proteinExistence type="inferred from homology"/>
<dbReference type="InterPro" id="IPR016024">
    <property type="entry name" value="ARM-type_fold"/>
</dbReference>
<sequence>MGNTGGVNLFAQAIDDAEGLEKIENLQSHDNTEIYEKAVKILETYWVEEDEDEPLPPGDATQAGFGFAGNGLPVPSGGFNFG</sequence>
<dbReference type="SUPFAM" id="SSF48371">
    <property type="entry name" value="ARM repeat"/>
    <property type="match status" value="1"/>
</dbReference>
<protein>
    <submittedName>
        <fullName evidence="4">Uncharacterized protein</fullName>
    </submittedName>
</protein>
<dbReference type="EMBL" id="KI536661">
    <property type="protein sequence ID" value="ESR57687.1"/>
    <property type="molecule type" value="Genomic_DNA"/>
</dbReference>
<evidence type="ECO:0000256" key="2">
    <source>
        <dbReference type="ARBA" id="ARBA00022448"/>
    </source>
</evidence>
<keyword evidence="2" id="KW-0813">Transport</keyword>
<dbReference type="Pfam" id="PF16186">
    <property type="entry name" value="Arm_3"/>
    <property type="match status" value="1"/>
</dbReference>
<evidence type="ECO:0000313" key="4">
    <source>
        <dbReference type="EMBL" id="ESR57687.1"/>
    </source>
</evidence>
<comment type="similarity">
    <text evidence="1">Belongs to the importin alpha family.</text>
</comment>
<dbReference type="Gramene" id="ESR57687">
    <property type="protein sequence ID" value="ESR57687"/>
    <property type="gene ID" value="CICLE_v10024656mg"/>
</dbReference>
<evidence type="ECO:0000256" key="1">
    <source>
        <dbReference type="ARBA" id="ARBA00010394"/>
    </source>
</evidence>
<dbReference type="PANTHER" id="PTHR23316">
    <property type="entry name" value="IMPORTIN ALPHA"/>
    <property type="match status" value="1"/>
</dbReference>
<gene>
    <name evidence="4" type="ORF">CICLE_v10024656mg</name>
</gene>
<evidence type="ECO:0000313" key="5">
    <source>
        <dbReference type="Proteomes" id="UP000030687"/>
    </source>
</evidence>
<evidence type="ECO:0000256" key="3">
    <source>
        <dbReference type="ARBA" id="ARBA00022927"/>
    </source>
</evidence>
<dbReference type="GO" id="GO:0015031">
    <property type="term" value="P:protein transport"/>
    <property type="evidence" value="ECO:0007669"/>
    <property type="project" value="UniProtKB-KW"/>
</dbReference>
<keyword evidence="5" id="KW-1185">Reference proteome</keyword>
<dbReference type="OrthoDB" id="29145at2759"/>
<dbReference type="InParanoid" id="V4TW05"/>
<dbReference type="eggNOG" id="KOG0166">
    <property type="taxonomic scope" value="Eukaryota"/>
</dbReference>